<dbReference type="Pfam" id="PF04665">
    <property type="entry name" value="Pox_A32"/>
    <property type="match status" value="1"/>
</dbReference>
<gene>
    <name evidence="1" type="ORF">Glove_205g43</name>
</gene>
<dbReference type="InterPro" id="IPR027417">
    <property type="entry name" value="P-loop_NTPase"/>
</dbReference>
<name>A0A397IJI8_9GLOM</name>
<evidence type="ECO:0008006" key="3">
    <source>
        <dbReference type="Google" id="ProtNLM"/>
    </source>
</evidence>
<sequence length="596" mass="69546">MQKNSKKALPPMKLFLMDMDEANKHESIQNVGHPSMTWPFSKVLTGRSGTGKTNLLANLALGDKAEYIYKRQKGGSRYIKCDDLIVCGYYPDEPKWAFVRYIYGTIASNPKAPYYENIRFSYISPEKISNVKSFSPERSTVIIFEDLCVAPESIQNRIIPFFTHGRHRNISPIFVSQKYHKVPIIIRENISHLVLFNSGSSHEDVSKIIRRHTNDVKNASIVINRYLRKGEFIVFDLDRPEDDPLAIRLRFDTSLDLQKEIQLQLKNNEKAIIKKHEWMASFKDIKNGKTWCPYCAGNRSLTIENARQLARSRNGTCISAEYINANTPMLWQCANGHEWTTSLHNIKDGKTWCPYCTNKVSHTIEDAKQVAFSKNGECLSEMYDNSFSPLSWRCSGGHEWNASFNNVKNNKTWCPYCATNRPCTLEDAKQLAYNRKGACLSEYYINNRLALLWMCDKKHRWFATFNNVKHHNSWCPFCPKYKREKLCHEILTKYLGPPSLIRKPNFLKTPEYSTGLELDIFYPEYGFAIEVQGIQHEKYHEFFHGRDPNNFIKQQAQDQLKKELCEENWIVLRYVWYYEDPYIVIPEHLRELGLIE</sequence>
<dbReference type="Gene3D" id="3.40.960.10">
    <property type="entry name" value="VSR Endonuclease"/>
    <property type="match status" value="1"/>
</dbReference>
<accession>A0A397IJI8</accession>
<keyword evidence="2" id="KW-1185">Reference proteome</keyword>
<dbReference type="InterPro" id="IPR006758">
    <property type="entry name" value="A32L"/>
</dbReference>
<protein>
    <recommendedName>
        <fullName evidence="3">Zinc-ribbon domain-containing protein</fullName>
    </recommendedName>
</protein>
<reference evidence="1 2" key="1">
    <citation type="submission" date="2018-08" db="EMBL/GenBank/DDBJ databases">
        <title>Genome and evolution of the arbuscular mycorrhizal fungus Diversispora epigaea (formerly Glomus versiforme) and its bacterial endosymbionts.</title>
        <authorList>
            <person name="Sun X."/>
            <person name="Fei Z."/>
            <person name="Harrison M."/>
        </authorList>
    </citation>
    <scope>NUCLEOTIDE SEQUENCE [LARGE SCALE GENOMIC DNA]</scope>
    <source>
        <strain evidence="1 2">IT104</strain>
    </source>
</reference>
<dbReference type="EMBL" id="PQFF01000192">
    <property type="protein sequence ID" value="RHZ76091.1"/>
    <property type="molecule type" value="Genomic_DNA"/>
</dbReference>
<comment type="caution">
    <text evidence="1">The sequence shown here is derived from an EMBL/GenBank/DDBJ whole genome shotgun (WGS) entry which is preliminary data.</text>
</comment>
<evidence type="ECO:0000313" key="2">
    <source>
        <dbReference type="Proteomes" id="UP000266861"/>
    </source>
</evidence>
<evidence type="ECO:0000313" key="1">
    <source>
        <dbReference type="EMBL" id="RHZ76091.1"/>
    </source>
</evidence>
<dbReference type="SUPFAM" id="SSF52540">
    <property type="entry name" value="P-loop containing nucleoside triphosphate hydrolases"/>
    <property type="match status" value="1"/>
</dbReference>
<dbReference type="OrthoDB" id="2419021at2759"/>
<organism evidence="1 2">
    <name type="scientific">Diversispora epigaea</name>
    <dbReference type="NCBI Taxonomy" id="1348612"/>
    <lineage>
        <taxon>Eukaryota</taxon>
        <taxon>Fungi</taxon>
        <taxon>Fungi incertae sedis</taxon>
        <taxon>Mucoromycota</taxon>
        <taxon>Glomeromycotina</taxon>
        <taxon>Glomeromycetes</taxon>
        <taxon>Diversisporales</taxon>
        <taxon>Diversisporaceae</taxon>
        <taxon>Diversispora</taxon>
    </lineage>
</organism>
<dbReference type="Proteomes" id="UP000266861">
    <property type="component" value="Unassembled WGS sequence"/>
</dbReference>
<proteinExistence type="predicted"/>
<dbReference type="AlphaFoldDB" id="A0A397IJI8"/>